<keyword evidence="1" id="KW-1133">Transmembrane helix</keyword>
<dbReference type="AlphaFoldDB" id="A0A2M7H2U0"/>
<evidence type="ECO:0008006" key="4">
    <source>
        <dbReference type="Google" id="ProtNLM"/>
    </source>
</evidence>
<accession>A0A2M7H2U0</accession>
<dbReference type="CDD" id="cd22784">
    <property type="entry name" value="DPBB_MltA_YuiC-like"/>
    <property type="match status" value="1"/>
</dbReference>
<comment type="caution">
    <text evidence="2">The sequence shown here is derived from an EMBL/GenBank/DDBJ whole genome shotgun (WGS) entry which is preliminary data.</text>
</comment>
<keyword evidence="1" id="KW-0812">Transmembrane</keyword>
<evidence type="ECO:0000256" key="1">
    <source>
        <dbReference type="SAM" id="Phobius"/>
    </source>
</evidence>
<keyword evidence="1" id="KW-0472">Membrane</keyword>
<proteinExistence type="predicted"/>
<protein>
    <recommendedName>
        <fullName evidence="4">3D domain-containing protein</fullName>
    </recommendedName>
</protein>
<name>A0A2M7H2U0_9BACT</name>
<evidence type="ECO:0000313" key="2">
    <source>
        <dbReference type="EMBL" id="PIW36543.1"/>
    </source>
</evidence>
<gene>
    <name evidence="2" type="ORF">COW24_05035</name>
</gene>
<dbReference type="Proteomes" id="UP000230292">
    <property type="component" value="Unassembled WGS sequence"/>
</dbReference>
<organism evidence="2 3">
    <name type="scientific">Candidatus Kerfeldbacteria bacterium CG15_BIG_FIL_POST_REV_8_21_14_020_45_12</name>
    <dbReference type="NCBI Taxonomy" id="2014247"/>
    <lineage>
        <taxon>Bacteria</taxon>
        <taxon>Candidatus Kerfeldiibacteriota</taxon>
    </lineage>
</organism>
<dbReference type="EMBL" id="PFGC01000050">
    <property type="protein sequence ID" value="PIW36543.1"/>
    <property type="molecule type" value="Genomic_DNA"/>
</dbReference>
<reference evidence="2 3" key="1">
    <citation type="submission" date="2017-09" db="EMBL/GenBank/DDBJ databases">
        <title>Depth-based differentiation of microbial function through sediment-hosted aquifers and enrichment of novel symbionts in the deep terrestrial subsurface.</title>
        <authorList>
            <person name="Probst A.J."/>
            <person name="Ladd B."/>
            <person name="Jarett J.K."/>
            <person name="Geller-Mcgrath D.E."/>
            <person name="Sieber C.M."/>
            <person name="Emerson J.B."/>
            <person name="Anantharaman K."/>
            <person name="Thomas B.C."/>
            <person name="Malmstrom R."/>
            <person name="Stieglmeier M."/>
            <person name="Klingl A."/>
            <person name="Woyke T."/>
            <person name="Ryan C.M."/>
            <person name="Banfield J.F."/>
        </authorList>
    </citation>
    <scope>NUCLEOTIDE SEQUENCE [LARGE SCALE GENOMIC DNA]</scope>
    <source>
        <strain evidence="2">CG15_BIG_FIL_POST_REV_8_21_14_020_45_12</strain>
    </source>
</reference>
<sequence>MTKIDFFAKVRPLHHIGEAFLNPIPMNTFIQNIVTFGRKNGENLRISWPLLVLLIVTIAYNIFAPHSTLSERSAYVLGPATPWDQSEPIARLPIIQPFPDRVLRSYKSQITVYNSVPWQTDGDPFTTASGSRVHDGTVAANCLPFGTRLRMPDQFGDKVFVVEDRLASHKSCFVIDIWQDHTLNPPSFGAPITTIEILDGSPKQSFAFL</sequence>
<evidence type="ECO:0000313" key="3">
    <source>
        <dbReference type="Proteomes" id="UP000230292"/>
    </source>
</evidence>
<feature type="transmembrane region" description="Helical" evidence="1">
    <location>
        <begin position="46"/>
        <end position="63"/>
    </location>
</feature>